<name>A0ABN9HLS6_9NEOB</name>
<evidence type="ECO:0000313" key="2">
    <source>
        <dbReference type="Proteomes" id="UP001162483"/>
    </source>
</evidence>
<accession>A0ABN9HLS6</accession>
<gene>
    <name evidence="1" type="ORF">SPARVUS_LOCUS16297351</name>
</gene>
<comment type="caution">
    <text evidence="1">The sequence shown here is derived from an EMBL/GenBank/DDBJ whole genome shotgun (WGS) entry which is preliminary data.</text>
</comment>
<organism evidence="1 2">
    <name type="scientific">Staurois parvus</name>
    <dbReference type="NCBI Taxonomy" id="386267"/>
    <lineage>
        <taxon>Eukaryota</taxon>
        <taxon>Metazoa</taxon>
        <taxon>Chordata</taxon>
        <taxon>Craniata</taxon>
        <taxon>Vertebrata</taxon>
        <taxon>Euteleostomi</taxon>
        <taxon>Amphibia</taxon>
        <taxon>Batrachia</taxon>
        <taxon>Anura</taxon>
        <taxon>Neobatrachia</taxon>
        <taxon>Ranoidea</taxon>
        <taxon>Ranidae</taxon>
        <taxon>Staurois</taxon>
    </lineage>
</organism>
<dbReference type="EMBL" id="CATNWA010021385">
    <property type="protein sequence ID" value="CAI9622479.1"/>
    <property type="molecule type" value="Genomic_DNA"/>
</dbReference>
<dbReference type="Proteomes" id="UP001162483">
    <property type="component" value="Unassembled WGS sequence"/>
</dbReference>
<protein>
    <submittedName>
        <fullName evidence="1">Uncharacterized protein</fullName>
    </submittedName>
</protein>
<keyword evidence="2" id="KW-1185">Reference proteome</keyword>
<sequence>MRGQVVRVEWPFLMVGVVAIGWSSDMASGWDEMSVVARLGVWSSGHWLGSTE</sequence>
<reference evidence="1" key="1">
    <citation type="submission" date="2023-05" db="EMBL/GenBank/DDBJ databases">
        <authorList>
            <person name="Stuckert A."/>
        </authorList>
    </citation>
    <scope>NUCLEOTIDE SEQUENCE</scope>
</reference>
<proteinExistence type="predicted"/>
<evidence type="ECO:0000313" key="1">
    <source>
        <dbReference type="EMBL" id="CAI9622479.1"/>
    </source>
</evidence>